<feature type="transmembrane region" description="Helical" evidence="3">
    <location>
        <begin position="53"/>
        <end position="72"/>
    </location>
</feature>
<feature type="region of interest" description="Disordered" evidence="2">
    <location>
        <begin position="116"/>
        <end position="139"/>
    </location>
</feature>
<dbReference type="Proteomes" id="UP001157126">
    <property type="component" value="Unassembled WGS sequence"/>
</dbReference>
<evidence type="ECO:0000313" key="5">
    <source>
        <dbReference type="Proteomes" id="UP001157126"/>
    </source>
</evidence>
<dbReference type="NCBIfam" id="TIGR01300">
    <property type="entry name" value="CPA3_mnhG_phaG"/>
    <property type="match status" value="1"/>
</dbReference>
<keyword evidence="3" id="KW-1133">Transmembrane helix</keyword>
<accession>A0ABQ6IX18</accession>
<keyword evidence="3" id="KW-0812">Transmembrane</keyword>
<dbReference type="PANTHER" id="PTHR34703">
    <property type="entry name" value="ANTIPORTER SUBUNIT MNHG2-RELATED"/>
    <property type="match status" value="1"/>
</dbReference>
<protein>
    <recommendedName>
        <fullName evidence="6">Cation:proton antiporter</fullName>
    </recommendedName>
</protein>
<evidence type="ECO:0000256" key="2">
    <source>
        <dbReference type="SAM" id="MobiDB-lite"/>
    </source>
</evidence>
<evidence type="ECO:0000256" key="3">
    <source>
        <dbReference type="SAM" id="Phobius"/>
    </source>
</evidence>
<feature type="transmembrane region" description="Helical" evidence="3">
    <location>
        <begin position="16"/>
        <end position="41"/>
    </location>
</feature>
<reference evidence="5" key="1">
    <citation type="journal article" date="2019" name="Int. J. Syst. Evol. Microbiol.">
        <title>The Global Catalogue of Microorganisms (GCM) 10K type strain sequencing project: providing services to taxonomists for standard genome sequencing and annotation.</title>
        <authorList>
            <consortium name="The Broad Institute Genomics Platform"/>
            <consortium name="The Broad Institute Genome Sequencing Center for Infectious Disease"/>
            <person name="Wu L."/>
            <person name="Ma J."/>
        </authorList>
    </citation>
    <scope>NUCLEOTIDE SEQUENCE [LARGE SCALE GENOMIC DNA]</scope>
    <source>
        <strain evidence="5">NBRC 113072</strain>
    </source>
</reference>
<feature type="compositionally biased region" description="Acidic residues" evidence="2">
    <location>
        <begin position="119"/>
        <end position="133"/>
    </location>
</feature>
<gene>
    <name evidence="4" type="ORF">GCM10025883_36560</name>
</gene>
<comment type="similarity">
    <text evidence="1">Belongs to the CPA3 antiporters (TC 2.A.63) subunit G family.</text>
</comment>
<evidence type="ECO:0008006" key="6">
    <source>
        <dbReference type="Google" id="ProtNLM"/>
    </source>
</evidence>
<dbReference type="InterPro" id="IPR005133">
    <property type="entry name" value="PhaG_MnhG_YufB"/>
</dbReference>
<proteinExistence type="inferred from homology"/>
<evidence type="ECO:0000313" key="4">
    <source>
        <dbReference type="EMBL" id="GMA41611.1"/>
    </source>
</evidence>
<dbReference type="EMBL" id="BSUO01000001">
    <property type="protein sequence ID" value="GMA41611.1"/>
    <property type="molecule type" value="Genomic_DNA"/>
</dbReference>
<sequence>MFPIDLSGDLVAQTPLWAAVVGQVLIVIGALLFSTAAIGVIRLPDIYTRASAISTAAGSGLAMIVTGTFFFVPGLDNAVKLVVAVILQLVASAVGSMTIARSAYLTGSAVYSPKHNDELADSDSGDGAGDEDEAGHSRT</sequence>
<dbReference type="PANTHER" id="PTHR34703:SF1">
    <property type="entry name" value="ANTIPORTER SUBUNIT MNHG2-RELATED"/>
    <property type="match status" value="1"/>
</dbReference>
<dbReference type="RefSeq" id="WP_284305156.1">
    <property type="nucleotide sequence ID" value="NZ_BSUO01000001.1"/>
</dbReference>
<keyword evidence="5" id="KW-1185">Reference proteome</keyword>
<keyword evidence="3" id="KW-0472">Membrane</keyword>
<organism evidence="4 5">
    <name type="scientific">Mobilicoccus caccae</name>
    <dbReference type="NCBI Taxonomy" id="1859295"/>
    <lineage>
        <taxon>Bacteria</taxon>
        <taxon>Bacillati</taxon>
        <taxon>Actinomycetota</taxon>
        <taxon>Actinomycetes</taxon>
        <taxon>Micrococcales</taxon>
        <taxon>Dermatophilaceae</taxon>
        <taxon>Mobilicoccus</taxon>
    </lineage>
</organism>
<comment type="caution">
    <text evidence="4">The sequence shown here is derived from an EMBL/GenBank/DDBJ whole genome shotgun (WGS) entry which is preliminary data.</text>
</comment>
<name>A0ABQ6IX18_9MICO</name>
<feature type="transmembrane region" description="Helical" evidence="3">
    <location>
        <begin position="78"/>
        <end position="100"/>
    </location>
</feature>
<evidence type="ECO:0000256" key="1">
    <source>
        <dbReference type="ARBA" id="ARBA00008404"/>
    </source>
</evidence>
<dbReference type="Pfam" id="PF03334">
    <property type="entry name" value="PhaG_MnhG_YufB"/>
    <property type="match status" value="1"/>
</dbReference>